<evidence type="ECO:0008006" key="4">
    <source>
        <dbReference type="Google" id="ProtNLM"/>
    </source>
</evidence>
<protein>
    <recommendedName>
        <fullName evidence="4">Integral membrane protein</fullName>
    </recommendedName>
</protein>
<gene>
    <name evidence="2" type="ORF">Daus18300_001700</name>
</gene>
<feature type="compositionally biased region" description="Acidic residues" evidence="1">
    <location>
        <begin position="517"/>
        <end position="526"/>
    </location>
</feature>
<name>A0ABR3XV20_9PEZI</name>
<sequence>MAPKCKRFATNRFSPLDTSLGSENTAQGMTQDVYEPEDGETTNCATFPYARLPFELRQMVLRELVPTKSIWNGTSFPKSCPEQYQQGYFEKTKYLQNRAPEDAWGRNETAVASLLSARLVDSMFNRDINAFFSHECTYWLMMGATEFFLFKCLALGTRYHHLFPRQANSFPTCYGDQVSWGHDVAYKSPLWHHHTLRMNRLTWKDIVESRWDRGPLRPGYLKFIGRFRNLRIVCFMGHIPEADEAVTAILNGISAKPAWRNWEPPRFPKFHFTFHHYVGYHCQYLCPECEQACSAHRSYPPGPDWINIYPVLCTSVGVGRESWFSTCAGCVNCLGSTESVEVSPSNWHTLFLSWEPGLRRRGPSAYNLQYNSTKLTTEDTLCNPILETWDDPVRAAILRISPEYVLDPDGTKQIIQPMYGKEGLVDAWDMWNKWAHHAWDRVTFATQHERVGFYWSRAFPDTTRFEFSSKVLYSDPLVPGKKYRLDFTGQFVGRHDATQLLRSRGAEEEKGSAQGQEESDREAADE</sequence>
<keyword evidence="3" id="KW-1185">Reference proteome</keyword>
<evidence type="ECO:0000256" key="1">
    <source>
        <dbReference type="SAM" id="MobiDB-lite"/>
    </source>
</evidence>
<feature type="region of interest" description="Disordered" evidence="1">
    <location>
        <begin position="502"/>
        <end position="526"/>
    </location>
</feature>
<organism evidence="2 3">
    <name type="scientific">Diaporthe australafricana</name>
    <dbReference type="NCBI Taxonomy" id="127596"/>
    <lineage>
        <taxon>Eukaryota</taxon>
        <taxon>Fungi</taxon>
        <taxon>Dikarya</taxon>
        <taxon>Ascomycota</taxon>
        <taxon>Pezizomycotina</taxon>
        <taxon>Sordariomycetes</taxon>
        <taxon>Sordariomycetidae</taxon>
        <taxon>Diaporthales</taxon>
        <taxon>Diaporthaceae</taxon>
        <taxon>Diaporthe</taxon>
    </lineage>
</organism>
<comment type="caution">
    <text evidence="2">The sequence shown here is derived from an EMBL/GenBank/DDBJ whole genome shotgun (WGS) entry which is preliminary data.</text>
</comment>
<dbReference type="Proteomes" id="UP001583177">
    <property type="component" value="Unassembled WGS sequence"/>
</dbReference>
<accession>A0ABR3XV20</accession>
<evidence type="ECO:0000313" key="3">
    <source>
        <dbReference type="Proteomes" id="UP001583177"/>
    </source>
</evidence>
<reference evidence="2 3" key="1">
    <citation type="journal article" date="2024" name="IMA Fungus">
        <title>IMA Genome - F19 : A genome assembly and annotation guide to empower mycologists, including annotated draft genome sequences of Ceratocystis pirilliformis, Diaporthe australafricana, Fusarium ophioides, Paecilomyces lecythidis, and Sporothrix stenoceras.</title>
        <authorList>
            <person name="Aylward J."/>
            <person name="Wilson A.M."/>
            <person name="Visagie C.M."/>
            <person name="Spraker J."/>
            <person name="Barnes I."/>
            <person name="Buitendag C."/>
            <person name="Ceriani C."/>
            <person name="Del Mar Angel L."/>
            <person name="du Plessis D."/>
            <person name="Fuchs T."/>
            <person name="Gasser K."/>
            <person name="Kramer D."/>
            <person name="Li W."/>
            <person name="Munsamy K."/>
            <person name="Piso A."/>
            <person name="Price J.L."/>
            <person name="Sonnekus B."/>
            <person name="Thomas C."/>
            <person name="van der Nest A."/>
            <person name="van Dijk A."/>
            <person name="van Heerden A."/>
            <person name="van Vuuren N."/>
            <person name="Yilmaz N."/>
            <person name="Duong T.A."/>
            <person name="van der Merwe N.A."/>
            <person name="Wingfield M.J."/>
            <person name="Wingfield B.D."/>
        </authorList>
    </citation>
    <scope>NUCLEOTIDE SEQUENCE [LARGE SCALE GENOMIC DNA]</scope>
    <source>
        <strain evidence="2 3">CMW 18300</strain>
    </source>
</reference>
<evidence type="ECO:0000313" key="2">
    <source>
        <dbReference type="EMBL" id="KAL1879861.1"/>
    </source>
</evidence>
<dbReference type="EMBL" id="JAWRVE010000009">
    <property type="protein sequence ID" value="KAL1879861.1"/>
    <property type="molecule type" value="Genomic_DNA"/>
</dbReference>
<proteinExistence type="predicted"/>